<gene>
    <name evidence="12" type="primary">AUGUSTUS-3.0.2_14084</name>
    <name evidence="12" type="ORF">TcasGA2_TC014084</name>
</gene>
<keyword evidence="3 9" id="KW-0217">Developmental protein</keyword>
<dbReference type="OrthoDB" id="5945655at2759"/>
<dbReference type="PANTHER" id="PTHR12027:SF91">
    <property type="entry name" value="PROTO-ONCOGENE WNT-1"/>
    <property type="match status" value="1"/>
</dbReference>
<name>D6WK66_TRICA</name>
<keyword evidence="13" id="KW-1185">Reference proteome</keyword>
<dbReference type="SMART" id="SM00097">
    <property type="entry name" value="WNT1"/>
    <property type="match status" value="1"/>
</dbReference>
<keyword evidence="8" id="KW-0449">Lipoprotein</keyword>
<dbReference type="EMBL" id="KQ971342">
    <property type="protein sequence ID" value="EFA04660.2"/>
    <property type="molecule type" value="Genomic_DNA"/>
</dbReference>
<dbReference type="FunFam" id="3.30.2460.20:FF:000001">
    <property type="entry name" value="Wnt homolog"/>
    <property type="match status" value="1"/>
</dbReference>
<dbReference type="Pfam" id="PF00110">
    <property type="entry name" value="wnt"/>
    <property type="match status" value="1"/>
</dbReference>
<dbReference type="Proteomes" id="UP000007266">
    <property type="component" value="Linkage group 5"/>
</dbReference>
<evidence type="ECO:0000256" key="11">
    <source>
        <dbReference type="SAM" id="SignalP"/>
    </source>
</evidence>
<dbReference type="InterPro" id="IPR043158">
    <property type="entry name" value="Wnt_C"/>
</dbReference>
<feature type="region of interest" description="Disordered" evidence="10">
    <location>
        <begin position="274"/>
        <end position="311"/>
    </location>
</feature>
<evidence type="ECO:0000256" key="5">
    <source>
        <dbReference type="ARBA" id="ARBA00022530"/>
    </source>
</evidence>
<proteinExistence type="inferred from homology"/>
<dbReference type="GO" id="GO:0045165">
    <property type="term" value="P:cell fate commitment"/>
    <property type="evidence" value="ECO:0000318"/>
    <property type="project" value="GO_Central"/>
</dbReference>
<dbReference type="AlphaFoldDB" id="D6WK66"/>
<dbReference type="PRINTS" id="PR01349">
    <property type="entry name" value="WNTPROTEIN"/>
</dbReference>
<evidence type="ECO:0000313" key="12">
    <source>
        <dbReference type="EMBL" id="EFA04660.2"/>
    </source>
</evidence>
<dbReference type="STRING" id="7070.D6WK66"/>
<evidence type="ECO:0000256" key="3">
    <source>
        <dbReference type="ARBA" id="ARBA00022473"/>
    </source>
</evidence>
<dbReference type="PANTHER" id="PTHR12027">
    <property type="entry name" value="WNT RELATED"/>
    <property type="match status" value="1"/>
</dbReference>
<protein>
    <recommendedName>
        <fullName evidence="9">Protein Wnt</fullName>
    </recommendedName>
</protein>
<accession>D6WK66</accession>
<organism evidence="12 13">
    <name type="scientific">Tribolium castaneum</name>
    <name type="common">Red flour beetle</name>
    <dbReference type="NCBI Taxonomy" id="7070"/>
    <lineage>
        <taxon>Eukaryota</taxon>
        <taxon>Metazoa</taxon>
        <taxon>Ecdysozoa</taxon>
        <taxon>Arthropoda</taxon>
        <taxon>Hexapoda</taxon>
        <taxon>Insecta</taxon>
        <taxon>Pterygota</taxon>
        <taxon>Neoptera</taxon>
        <taxon>Endopterygota</taxon>
        <taxon>Coleoptera</taxon>
        <taxon>Polyphaga</taxon>
        <taxon>Cucujiformia</taxon>
        <taxon>Tenebrionidae</taxon>
        <taxon>Tenebrionidae incertae sedis</taxon>
        <taxon>Tribolium</taxon>
    </lineage>
</organism>
<evidence type="ECO:0000256" key="2">
    <source>
        <dbReference type="ARBA" id="ARBA00005683"/>
    </source>
</evidence>
<evidence type="ECO:0000313" key="13">
    <source>
        <dbReference type="Proteomes" id="UP000007266"/>
    </source>
</evidence>
<dbReference type="GO" id="GO:0005109">
    <property type="term" value="F:frizzled binding"/>
    <property type="evidence" value="ECO:0000318"/>
    <property type="project" value="GO_Central"/>
</dbReference>
<dbReference type="GO" id="GO:0030182">
    <property type="term" value="P:neuron differentiation"/>
    <property type="evidence" value="ECO:0000318"/>
    <property type="project" value="GO_Central"/>
</dbReference>
<keyword evidence="5" id="KW-0272">Extracellular matrix</keyword>
<dbReference type="InParanoid" id="D6WK66"/>
<reference evidence="12 13" key="2">
    <citation type="journal article" date="2010" name="Nucleic Acids Res.">
        <title>BeetleBase in 2010: revisions to provide comprehensive genomic information for Tribolium castaneum.</title>
        <authorList>
            <person name="Kim H.S."/>
            <person name="Murphy T."/>
            <person name="Xia J."/>
            <person name="Caragea D."/>
            <person name="Park Y."/>
            <person name="Beeman R.W."/>
            <person name="Lorenzen M.D."/>
            <person name="Butcher S."/>
            <person name="Manak J.R."/>
            <person name="Brown S.J."/>
        </authorList>
    </citation>
    <scope>GENOME REANNOTATION</scope>
    <source>
        <strain evidence="12 13">Georgia GA2</strain>
    </source>
</reference>
<keyword evidence="6 9" id="KW-0879">Wnt signaling pathway</keyword>
<keyword evidence="7" id="KW-1015">Disulfide bond</keyword>
<evidence type="ECO:0000256" key="6">
    <source>
        <dbReference type="ARBA" id="ARBA00022687"/>
    </source>
</evidence>
<dbReference type="GO" id="GO:0005125">
    <property type="term" value="F:cytokine activity"/>
    <property type="evidence" value="ECO:0000318"/>
    <property type="project" value="GO_Central"/>
</dbReference>
<keyword evidence="11" id="KW-0732">Signal</keyword>
<dbReference type="GO" id="GO:0060070">
    <property type="term" value="P:canonical Wnt signaling pathway"/>
    <property type="evidence" value="ECO:0000318"/>
    <property type="project" value="GO_Central"/>
</dbReference>
<evidence type="ECO:0000256" key="8">
    <source>
        <dbReference type="ARBA" id="ARBA00023288"/>
    </source>
</evidence>
<dbReference type="GO" id="GO:0060560">
    <property type="term" value="P:developmental growth involved in morphogenesis"/>
    <property type="evidence" value="ECO:0007669"/>
    <property type="project" value="UniProtKB-ARBA"/>
</dbReference>
<dbReference type="eggNOG" id="KOG3913">
    <property type="taxonomic scope" value="Eukaryota"/>
</dbReference>
<reference evidence="12 13" key="1">
    <citation type="journal article" date="2008" name="Nature">
        <title>The genome of the model beetle and pest Tribolium castaneum.</title>
        <authorList>
            <consortium name="Tribolium Genome Sequencing Consortium"/>
            <person name="Richards S."/>
            <person name="Gibbs R.A."/>
            <person name="Weinstock G.M."/>
            <person name="Brown S.J."/>
            <person name="Denell R."/>
            <person name="Beeman R.W."/>
            <person name="Gibbs R."/>
            <person name="Beeman R.W."/>
            <person name="Brown S.J."/>
            <person name="Bucher G."/>
            <person name="Friedrich M."/>
            <person name="Grimmelikhuijzen C.J."/>
            <person name="Klingler M."/>
            <person name="Lorenzen M."/>
            <person name="Richards S."/>
            <person name="Roth S."/>
            <person name="Schroder R."/>
            <person name="Tautz D."/>
            <person name="Zdobnov E.M."/>
            <person name="Muzny D."/>
            <person name="Gibbs R.A."/>
            <person name="Weinstock G.M."/>
            <person name="Attaway T."/>
            <person name="Bell S."/>
            <person name="Buhay C.J."/>
            <person name="Chandrabose M.N."/>
            <person name="Chavez D."/>
            <person name="Clerk-Blankenburg K.P."/>
            <person name="Cree A."/>
            <person name="Dao M."/>
            <person name="Davis C."/>
            <person name="Chacko J."/>
            <person name="Dinh H."/>
            <person name="Dugan-Rocha S."/>
            <person name="Fowler G."/>
            <person name="Garner T.T."/>
            <person name="Garnes J."/>
            <person name="Gnirke A."/>
            <person name="Hawes A."/>
            <person name="Hernandez J."/>
            <person name="Hines S."/>
            <person name="Holder M."/>
            <person name="Hume J."/>
            <person name="Jhangiani S.N."/>
            <person name="Joshi V."/>
            <person name="Khan Z.M."/>
            <person name="Jackson L."/>
            <person name="Kovar C."/>
            <person name="Kowis A."/>
            <person name="Lee S."/>
            <person name="Lewis L.R."/>
            <person name="Margolis J."/>
            <person name="Morgan M."/>
            <person name="Nazareth L.V."/>
            <person name="Nguyen N."/>
            <person name="Okwuonu G."/>
            <person name="Parker D."/>
            <person name="Richards S."/>
            <person name="Ruiz S.J."/>
            <person name="Santibanez J."/>
            <person name="Savard J."/>
            <person name="Scherer S.E."/>
            <person name="Schneider B."/>
            <person name="Sodergren E."/>
            <person name="Tautz D."/>
            <person name="Vattahil S."/>
            <person name="Villasana D."/>
            <person name="White C.S."/>
            <person name="Wright R."/>
            <person name="Park Y."/>
            <person name="Beeman R.W."/>
            <person name="Lord J."/>
            <person name="Oppert B."/>
            <person name="Lorenzen M."/>
            <person name="Brown S."/>
            <person name="Wang L."/>
            <person name="Savard J."/>
            <person name="Tautz D."/>
            <person name="Richards S."/>
            <person name="Weinstock G."/>
            <person name="Gibbs R.A."/>
            <person name="Liu Y."/>
            <person name="Worley K."/>
            <person name="Weinstock G."/>
            <person name="Elsik C.G."/>
            <person name="Reese J.T."/>
            <person name="Elhaik E."/>
            <person name="Landan G."/>
            <person name="Graur D."/>
            <person name="Arensburger P."/>
            <person name="Atkinson P."/>
            <person name="Beeman R.W."/>
            <person name="Beidler J."/>
            <person name="Brown S.J."/>
            <person name="Demuth J.P."/>
            <person name="Drury D.W."/>
            <person name="Du Y.Z."/>
            <person name="Fujiwara H."/>
            <person name="Lorenzen M."/>
            <person name="Maselli V."/>
            <person name="Osanai M."/>
            <person name="Park Y."/>
            <person name="Robertson H.M."/>
            <person name="Tu Z."/>
            <person name="Wang J.J."/>
            <person name="Wang S."/>
            <person name="Richards S."/>
            <person name="Song H."/>
            <person name="Zhang L."/>
            <person name="Sodergren E."/>
            <person name="Werner D."/>
            <person name="Stanke M."/>
            <person name="Morgenstern B."/>
            <person name="Solovyev V."/>
            <person name="Kosarev P."/>
            <person name="Brown G."/>
            <person name="Chen H.C."/>
            <person name="Ermolaeva O."/>
            <person name="Hlavina W."/>
            <person name="Kapustin Y."/>
            <person name="Kiryutin B."/>
            <person name="Kitts P."/>
            <person name="Maglott D."/>
            <person name="Pruitt K."/>
            <person name="Sapojnikov V."/>
            <person name="Souvorov A."/>
            <person name="Mackey A.J."/>
            <person name="Waterhouse R.M."/>
            <person name="Wyder S."/>
            <person name="Zdobnov E.M."/>
            <person name="Zdobnov E.M."/>
            <person name="Wyder S."/>
            <person name="Kriventseva E.V."/>
            <person name="Kadowaki T."/>
            <person name="Bork P."/>
            <person name="Aranda M."/>
            <person name="Bao R."/>
            <person name="Beermann A."/>
            <person name="Berns N."/>
            <person name="Bolognesi R."/>
            <person name="Bonneton F."/>
            <person name="Bopp D."/>
            <person name="Brown S.J."/>
            <person name="Bucher G."/>
            <person name="Butts T."/>
            <person name="Chaumot A."/>
            <person name="Denell R.E."/>
            <person name="Ferrier D.E."/>
            <person name="Friedrich M."/>
            <person name="Gordon C.M."/>
            <person name="Jindra M."/>
            <person name="Klingler M."/>
            <person name="Lan Q."/>
            <person name="Lattorff H.M."/>
            <person name="Laudet V."/>
            <person name="von Levetsow C."/>
            <person name="Liu Z."/>
            <person name="Lutz R."/>
            <person name="Lynch J.A."/>
            <person name="da Fonseca R.N."/>
            <person name="Posnien N."/>
            <person name="Reuter R."/>
            <person name="Roth S."/>
            <person name="Savard J."/>
            <person name="Schinko J.B."/>
            <person name="Schmitt C."/>
            <person name="Schoppmeier M."/>
            <person name="Schroder R."/>
            <person name="Shippy T.D."/>
            <person name="Simonnet F."/>
            <person name="Marques-Souza H."/>
            <person name="Tautz D."/>
            <person name="Tomoyasu Y."/>
            <person name="Trauner J."/>
            <person name="Van der Zee M."/>
            <person name="Vervoort M."/>
            <person name="Wittkopp N."/>
            <person name="Wimmer E.A."/>
            <person name="Yang X."/>
            <person name="Jones A.K."/>
            <person name="Sattelle D.B."/>
            <person name="Ebert P.R."/>
            <person name="Nelson D."/>
            <person name="Scott J.G."/>
            <person name="Beeman R.W."/>
            <person name="Muthukrishnan S."/>
            <person name="Kramer K.J."/>
            <person name="Arakane Y."/>
            <person name="Beeman R.W."/>
            <person name="Zhu Q."/>
            <person name="Hogenkamp D."/>
            <person name="Dixit R."/>
            <person name="Oppert B."/>
            <person name="Jiang H."/>
            <person name="Zou Z."/>
            <person name="Marshall J."/>
            <person name="Elpidina E."/>
            <person name="Vinokurov K."/>
            <person name="Oppert C."/>
            <person name="Zou Z."/>
            <person name="Evans J."/>
            <person name="Lu Z."/>
            <person name="Zhao P."/>
            <person name="Sumathipala N."/>
            <person name="Altincicek B."/>
            <person name="Vilcinskas A."/>
            <person name="Williams M."/>
            <person name="Hultmark D."/>
            <person name="Hetru C."/>
            <person name="Jiang H."/>
            <person name="Grimmelikhuijzen C.J."/>
            <person name="Hauser F."/>
            <person name="Cazzamali G."/>
            <person name="Williamson M."/>
            <person name="Park Y."/>
            <person name="Li B."/>
            <person name="Tanaka Y."/>
            <person name="Predel R."/>
            <person name="Neupert S."/>
            <person name="Schachtner J."/>
            <person name="Verleyen P."/>
            <person name="Raible F."/>
            <person name="Bork P."/>
            <person name="Friedrich M."/>
            <person name="Walden K.K."/>
            <person name="Robertson H.M."/>
            <person name="Angeli S."/>
            <person name="Foret S."/>
            <person name="Bucher G."/>
            <person name="Schuetz S."/>
            <person name="Maleszka R."/>
            <person name="Wimmer E.A."/>
            <person name="Beeman R.W."/>
            <person name="Lorenzen M."/>
            <person name="Tomoyasu Y."/>
            <person name="Miller S.C."/>
            <person name="Grossmann D."/>
            <person name="Bucher G."/>
        </authorList>
    </citation>
    <scope>NUCLEOTIDE SEQUENCE [LARGE SCALE GENOMIC DNA]</scope>
    <source>
        <strain evidence="12 13">Georgia GA2</strain>
    </source>
</reference>
<evidence type="ECO:0000256" key="7">
    <source>
        <dbReference type="ARBA" id="ARBA00023157"/>
    </source>
</evidence>
<comment type="subcellular location">
    <subcellularLocation>
        <location evidence="1 9">Secreted</location>
        <location evidence="1 9">Extracellular space</location>
        <location evidence="1 9">Extracellular matrix</location>
    </subcellularLocation>
</comment>
<dbReference type="GO" id="GO:0007517">
    <property type="term" value="P:muscle organ development"/>
    <property type="evidence" value="ECO:0007669"/>
    <property type="project" value="UniProtKB-ARBA"/>
</dbReference>
<evidence type="ECO:0000256" key="1">
    <source>
        <dbReference type="ARBA" id="ARBA00004498"/>
    </source>
</evidence>
<comment type="similarity">
    <text evidence="2 9">Belongs to the Wnt family.</text>
</comment>
<dbReference type="CDD" id="cd19333">
    <property type="entry name" value="Wnt_Wnt1"/>
    <property type="match status" value="1"/>
</dbReference>
<dbReference type="GO" id="GO:0005615">
    <property type="term" value="C:extracellular space"/>
    <property type="evidence" value="ECO:0000318"/>
    <property type="project" value="GO_Central"/>
</dbReference>
<dbReference type="Gene3D" id="3.30.2460.20">
    <property type="match status" value="1"/>
</dbReference>
<dbReference type="FunCoup" id="D6WK66">
    <property type="interactions" value="157"/>
</dbReference>
<dbReference type="OMA" id="NDHMPDI"/>
<feature type="signal peptide" evidence="11">
    <location>
        <begin position="1"/>
        <end position="18"/>
    </location>
</feature>
<evidence type="ECO:0000256" key="9">
    <source>
        <dbReference type="RuleBase" id="RU003500"/>
    </source>
</evidence>
<feature type="chain" id="PRO_5007310663" description="Protein Wnt" evidence="11">
    <location>
        <begin position="19"/>
        <end position="416"/>
    </location>
</feature>
<sequence length="416" mass="46394">MKVTVIFVMNLFVLTALGDVTNARSKNRGKGSMWWGIAKAGEPNNLSPISPGGVYMDLSSAHGTLRRKQRRLARENPGLLVALHKGANNAIHECQHQFRNQRWNCSTRAFPRGKNLFGKIVDKGCRETAFIYAITSAAVTHAIARACSEGSIDTCNCETHYKGRPHVSGNGGGAAVAGVRDFEWGGCSDNIGFGFTVSREFVDAGERGKTIREKMNLHNNEAGRWHVKDQMRQECKCHGMSGSCTIKTCWMRLPPFRVIGDLLKDRFDGASHVAASGHHRNNNNAHQNRPPKNPKLNAISSNSIHSKRENRRKHKYGFQLKPFNPEHKPPGTKDLVYYEMSPGFCEKNPKLGIQGTHGRLCNDTSMGVDGCDIMCCGRGYRTQEVVVFERCNCTFHWCCEVKCDVCRTKRTIHTCV</sequence>
<dbReference type="GO" id="GO:0000902">
    <property type="term" value="P:cell morphogenesis"/>
    <property type="evidence" value="ECO:0007669"/>
    <property type="project" value="UniProtKB-ARBA"/>
</dbReference>
<dbReference type="InterPro" id="IPR005817">
    <property type="entry name" value="Wnt"/>
</dbReference>
<dbReference type="PROSITE" id="PS00246">
    <property type="entry name" value="WNT1"/>
    <property type="match status" value="1"/>
</dbReference>
<evidence type="ECO:0000256" key="4">
    <source>
        <dbReference type="ARBA" id="ARBA00022525"/>
    </source>
</evidence>
<dbReference type="InterPro" id="IPR018161">
    <property type="entry name" value="Wnt_CS"/>
</dbReference>
<keyword evidence="4" id="KW-0964">Secreted</keyword>
<dbReference type="HOGENOM" id="CLU_033039_1_1_1"/>
<evidence type="ECO:0000256" key="10">
    <source>
        <dbReference type="SAM" id="MobiDB-lite"/>
    </source>
</evidence>
<comment type="function">
    <text evidence="9">Ligand for members of the frizzled family of seven transmembrane receptors.</text>
</comment>